<dbReference type="PANTHER" id="PTHR43240:SF20">
    <property type="entry name" value="MEDIUM_LONG-CHAIN ACYL-COA THIOESTERASE YIGI"/>
    <property type="match status" value="1"/>
</dbReference>
<dbReference type="InterPro" id="IPR006683">
    <property type="entry name" value="Thioestr_dom"/>
</dbReference>
<name>A0A354AKV4_9GAMM</name>
<evidence type="ECO:0000256" key="6">
    <source>
        <dbReference type="ARBA" id="ARBA00040062"/>
    </source>
</evidence>
<dbReference type="EMBL" id="QGAC01000028">
    <property type="protein sequence ID" value="TKJ84417.1"/>
    <property type="molecule type" value="Genomic_DNA"/>
</dbReference>
<reference evidence="10 11" key="1">
    <citation type="journal article" date="2019" name="Sci. Rep.">
        <title>Differences in resource use lead to coexistence of seed-transmitted microbial populations.</title>
        <authorList>
            <person name="Torres-Cortes G."/>
            <person name="Garcia B.J."/>
            <person name="Compant S."/>
            <person name="Rezki S."/>
            <person name="Jones P."/>
            <person name="Preveaux A."/>
            <person name="Briand M."/>
            <person name="Roulet A."/>
            <person name="Bouchez O."/>
            <person name="Jacobson D."/>
            <person name="Barret M."/>
        </authorList>
    </citation>
    <scope>NUCLEOTIDE SEQUENCE [LARGE SCALE GENOMIC DNA]</scope>
    <source>
        <strain evidence="10 11">CFBP13511</strain>
    </source>
</reference>
<comment type="catalytic activity">
    <reaction evidence="7">
        <text>a medium-chain fatty acyl-CoA + H2O = a medium-chain fatty acid + CoA + H(+)</text>
        <dbReference type="Rhea" id="RHEA:68184"/>
        <dbReference type="ChEBI" id="CHEBI:15377"/>
        <dbReference type="ChEBI" id="CHEBI:15378"/>
        <dbReference type="ChEBI" id="CHEBI:57287"/>
        <dbReference type="ChEBI" id="CHEBI:59558"/>
        <dbReference type="ChEBI" id="CHEBI:90546"/>
    </reaction>
</comment>
<dbReference type="EC" id="3.1.2.20" evidence="5"/>
<dbReference type="GeneID" id="67478627"/>
<evidence type="ECO:0000259" key="8">
    <source>
        <dbReference type="Pfam" id="PF03061"/>
    </source>
</evidence>
<organism evidence="10 11">
    <name type="scientific">Erwinia persicina</name>
    <dbReference type="NCBI Taxonomy" id="55211"/>
    <lineage>
        <taxon>Bacteria</taxon>
        <taxon>Pseudomonadati</taxon>
        <taxon>Pseudomonadota</taxon>
        <taxon>Gammaproteobacteria</taxon>
        <taxon>Enterobacterales</taxon>
        <taxon>Erwiniaceae</taxon>
        <taxon>Erwinia</taxon>
    </lineage>
</organism>
<accession>A0A354AKV4</accession>
<evidence type="ECO:0000313" key="9">
    <source>
        <dbReference type="EMBL" id="MBD8108420.1"/>
    </source>
</evidence>
<dbReference type="Pfam" id="PF03061">
    <property type="entry name" value="4HBT"/>
    <property type="match status" value="1"/>
</dbReference>
<dbReference type="AlphaFoldDB" id="A0A354AKV4"/>
<evidence type="ECO:0000313" key="11">
    <source>
        <dbReference type="Proteomes" id="UP000306393"/>
    </source>
</evidence>
<dbReference type="EMBL" id="JACYNN010000018">
    <property type="protein sequence ID" value="MBD8108420.1"/>
    <property type="molecule type" value="Genomic_DNA"/>
</dbReference>
<dbReference type="PANTHER" id="PTHR43240">
    <property type="entry name" value="1,4-DIHYDROXY-2-NAPHTHOYL-COA THIOESTERASE 1"/>
    <property type="match status" value="1"/>
</dbReference>
<evidence type="ECO:0000256" key="4">
    <source>
        <dbReference type="ARBA" id="ARBA00038381"/>
    </source>
</evidence>
<dbReference type="OrthoDB" id="9813158at2"/>
<dbReference type="Proteomes" id="UP000661012">
    <property type="component" value="Unassembled WGS sequence"/>
</dbReference>
<dbReference type="NCBIfam" id="NF008675">
    <property type="entry name" value="PRK11688.1"/>
    <property type="match status" value="1"/>
</dbReference>
<dbReference type="RefSeq" id="WP_062748619.1">
    <property type="nucleotide sequence ID" value="NZ_CP022725.1"/>
</dbReference>
<dbReference type="CDD" id="cd03443">
    <property type="entry name" value="PaaI_thioesterase"/>
    <property type="match status" value="1"/>
</dbReference>
<dbReference type="GO" id="GO:0047617">
    <property type="term" value="F:fatty acyl-CoA hydrolase activity"/>
    <property type="evidence" value="ECO:0007669"/>
    <property type="project" value="UniProtKB-EC"/>
</dbReference>
<dbReference type="NCBIfam" id="TIGR00369">
    <property type="entry name" value="unchar_dom_1"/>
    <property type="match status" value="1"/>
</dbReference>
<evidence type="ECO:0000256" key="1">
    <source>
        <dbReference type="ARBA" id="ARBA00022801"/>
    </source>
</evidence>
<dbReference type="SUPFAM" id="SSF54637">
    <property type="entry name" value="Thioesterase/thiol ester dehydrase-isomerase"/>
    <property type="match status" value="1"/>
</dbReference>
<keyword evidence="1" id="KW-0378">Hydrolase</keyword>
<dbReference type="Gene3D" id="3.10.129.10">
    <property type="entry name" value="Hotdog Thioesterase"/>
    <property type="match status" value="1"/>
</dbReference>
<sequence>MSAVPMDQTAARRLIGEIFVYHMPFNRALGLALDRLESDYAELSLANQTMLVGNAAQKILHGGVIASVLDVAAGLVCVTAALTRQESITEEELRQRLSRMGTIDLRVDYLRPGRGERFIASSSLLRGGNKVSVARVELHNDAGVHIASATATYMIG</sequence>
<evidence type="ECO:0000256" key="7">
    <source>
        <dbReference type="ARBA" id="ARBA00048062"/>
    </source>
</evidence>
<evidence type="ECO:0000313" key="10">
    <source>
        <dbReference type="EMBL" id="TKJ84417.1"/>
    </source>
</evidence>
<dbReference type="InterPro" id="IPR003736">
    <property type="entry name" value="PAAI_dom"/>
</dbReference>
<comment type="caution">
    <text evidence="10">The sequence shown here is derived from an EMBL/GenBank/DDBJ whole genome shotgun (WGS) entry which is preliminary data.</text>
</comment>
<reference evidence="9 12" key="2">
    <citation type="journal article" date="2020" name="FEMS Microbiol. Ecol.">
        <title>Temporal dynamics of bacterial communities during seed development and maturation.</title>
        <authorList>
            <person name="Chesneau G."/>
            <person name="Torres-Cortes G."/>
            <person name="Briand M."/>
            <person name="Darrasse A."/>
            <person name="Preveaux A."/>
            <person name="Marais C."/>
            <person name="Jacques M.A."/>
            <person name="Shade A."/>
            <person name="Barret M."/>
        </authorList>
    </citation>
    <scope>NUCLEOTIDE SEQUENCE [LARGE SCALE GENOMIC DNA]</scope>
    <source>
        <strain evidence="9 12">CFBP13732</strain>
    </source>
</reference>
<feature type="domain" description="Thioesterase" evidence="8">
    <location>
        <begin position="58"/>
        <end position="143"/>
    </location>
</feature>
<keyword evidence="12" id="KW-1185">Reference proteome</keyword>
<dbReference type="STRING" id="1219360.GCA_001571305_04023"/>
<comment type="similarity">
    <text evidence="4">Belongs to the YigI thioesterase family.</text>
</comment>
<evidence type="ECO:0000313" key="12">
    <source>
        <dbReference type="Proteomes" id="UP000661012"/>
    </source>
</evidence>
<protein>
    <recommendedName>
        <fullName evidence="6">Medium/long-chain acyl-CoA thioesterase YigI</fullName>
        <ecNumber evidence="5">3.1.2.20</ecNumber>
    </recommendedName>
</protein>
<comment type="catalytic activity">
    <reaction evidence="2">
        <text>a fatty acyl-CoA + H2O = a fatty acid + CoA + H(+)</text>
        <dbReference type="Rhea" id="RHEA:16781"/>
        <dbReference type="ChEBI" id="CHEBI:15377"/>
        <dbReference type="ChEBI" id="CHEBI:15378"/>
        <dbReference type="ChEBI" id="CHEBI:28868"/>
        <dbReference type="ChEBI" id="CHEBI:57287"/>
        <dbReference type="ChEBI" id="CHEBI:77636"/>
        <dbReference type="EC" id="3.1.2.20"/>
    </reaction>
</comment>
<dbReference type="Proteomes" id="UP000306393">
    <property type="component" value="Unassembled WGS sequence"/>
</dbReference>
<comment type="catalytic activity">
    <reaction evidence="3">
        <text>a long-chain fatty acyl-CoA + H2O = a long-chain fatty acid + CoA + H(+)</text>
        <dbReference type="Rhea" id="RHEA:67680"/>
        <dbReference type="ChEBI" id="CHEBI:15377"/>
        <dbReference type="ChEBI" id="CHEBI:15378"/>
        <dbReference type="ChEBI" id="CHEBI:57287"/>
        <dbReference type="ChEBI" id="CHEBI:57560"/>
        <dbReference type="ChEBI" id="CHEBI:83139"/>
    </reaction>
</comment>
<evidence type="ECO:0000256" key="2">
    <source>
        <dbReference type="ARBA" id="ARBA00035880"/>
    </source>
</evidence>
<evidence type="ECO:0000256" key="3">
    <source>
        <dbReference type="ARBA" id="ARBA00036002"/>
    </source>
</evidence>
<proteinExistence type="inferred from homology"/>
<gene>
    <name evidence="10" type="ORF">EpCFBP13511_21465</name>
    <name evidence="9" type="ORF">IFT93_18685</name>
</gene>
<dbReference type="KEGG" id="epe:CI789_17590"/>
<dbReference type="InterPro" id="IPR029069">
    <property type="entry name" value="HotDog_dom_sf"/>
</dbReference>
<evidence type="ECO:0000256" key="5">
    <source>
        <dbReference type="ARBA" id="ARBA00038894"/>
    </source>
</evidence>